<evidence type="ECO:0000313" key="2">
    <source>
        <dbReference type="EMBL" id="PNQ72503.1"/>
    </source>
</evidence>
<evidence type="ECO:0000313" key="3">
    <source>
        <dbReference type="Proteomes" id="UP000236641"/>
    </source>
</evidence>
<organism evidence="2 3">
    <name type="scientific">Hanstruepera neustonica</name>
    <dbReference type="NCBI Taxonomy" id="1445657"/>
    <lineage>
        <taxon>Bacteria</taxon>
        <taxon>Pseudomonadati</taxon>
        <taxon>Bacteroidota</taxon>
        <taxon>Flavobacteriia</taxon>
        <taxon>Flavobacteriales</taxon>
        <taxon>Flavobacteriaceae</taxon>
        <taxon>Hanstruepera</taxon>
    </lineage>
</organism>
<comment type="caution">
    <text evidence="2">The sequence shown here is derived from an EMBL/GenBank/DDBJ whole genome shotgun (WGS) entry which is preliminary data.</text>
</comment>
<protein>
    <submittedName>
        <fullName evidence="2">Uncharacterized protein</fullName>
    </submittedName>
</protein>
<feature type="transmembrane region" description="Helical" evidence="1">
    <location>
        <begin position="58"/>
        <end position="78"/>
    </location>
</feature>
<sequence>MERNKIKSKNKILVIFVVIFYGVLEVLSEGIYSKSGISILMILGGILLTIIPNTEESFLNGTQIFGILIAIFGGVIFYKKVKEKLNKKNVE</sequence>
<name>A0A2K1DWX7_9FLAO</name>
<keyword evidence="1" id="KW-0812">Transmembrane</keyword>
<dbReference type="Proteomes" id="UP000236641">
    <property type="component" value="Unassembled WGS sequence"/>
</dbReference>
<feature type="transmembrane region" description="Helical" evidence="1">
    <location>
        <begin position="12"/>
        <end position="28"/>
    </location>
</feature>
<evidence type="ECO:0000256" key="1">
    <source>
        <dbReference type="SAM" id="Phobius"/>
    </source>
</evidence>
<reference evidence="2 3" key="1">
    <citation type="submission" date="2018-01" db="EMBL/GenBank/DDBJ databases">
        <title>The draft genome of Hanstruepera neustonica JCM19743.</title>
        <authorList>
            <person name="He R.-H."/>
            <person name="Du Z.-J."/>
        </authorList>
    </citation>
    <scope>NUCLEOTIDE SEQUENCE [LARGE SCALE GENOMIC DNA]</scope>
    <source>
        <strain evidence="2 3">JCM19743</strain>
    </source>
</reference>
<dbReference type="AlphaFoldDB" id="A0A2K1DWX7"/>
<dbReference type="RefSeq" id="WP_103052747.1">
    <property type="nucleotide sequence ID" value="NZ_POWF01000008.1"/>
</dbReference>
<keyword evidence="1" id="KW-0472">Membrane</keyword>
<proteinExistence type="predicted"/>
<keyword evidence="1" id="KW-1133">Transmembrane helix</keyword>
<gene>
    <name evidence="2" type="ORF">C1T31_12005</name>
</gene>
<accession>A0A2K1DWX7</accession>
<dbReference type="EMBL" id="POWF01000008">
    <property type="protein sequence ID" value="PNQ72503.1"/>
    <property type="molecule type" value="Genomic_DNA"/>
</dbReference>
<keyword evidence="3" id="KW-1185">Reference proteome</keyword>